<dbReference type="SUPFAM" id="SSF47384">
    <property type="entry name" value="Homodimeric domain of signal transducing histidine kinase"/>
    <property type="match status" value="1"/>
</dbReference>
<dbReference type="Gene3D" id="3.40.50.2300">
    <property type="match status" value="1"/>
</dbReference>
<dbReference type="Gene3D" id="3.30.450.20">
    <property type="entry name" value="PAS domain"/>
    <property type="match status" value="1"/>
</dbReference>
<dbReference type="Gene3D" id="3.30.450.40">
    <property type="match status" value="1"/>
</dbReference>
<dbReference type="Pfam" id="PF13426">
    <property type="entry name" value="PAS_9"/>
    <property type="match status" value="1"/>
</dbReference>
<dbReference type="InterPro" id="IPR035965">
    <property type="entry name" value="PAS-like_dom_sf"/>
</dbReference>
<dbReference type="PANTHER" id="PTHR43047:SF72">
    <property type="entry name" value="OSMOSENSING HISTIDINE PROTEIN KINASE SLN1"/>
    <property type="match status" value="1"/>
</dbReference>
<accession>A0ABS0Y8K0</accession>
<evidence type="ECO:0000256" key="6">
    <source>
        <dbReference type="PROSITE-ProRule" id="PRU00169"/>
    </source>
</evidence>
<feature type="coiled-coil region" evidence="7">
    <location>
        <begin position="421"/>
        <end position="448"/>
    </location>
</feature>
<dbReference type="CDD" id="cd00130">
    <property type="entry name" value="PAS"/>
    <property type="match status" value="1"/>
</dbReference>
<dbReference type="PRINTS" id="PR00344">
    <property type="entry name" value="BCTRLSENSOR"/>
</dbReference>
<evidence type="ECO:0000313" key="10">
    <source>
        <dbReference type="EMBL" id="MBJ6748631.1"/>
    </source>
</evidence>
<proteinExistence type="predicted"/>
<evidence type="ECO:0000256" key="5">
    <source>
        <dbReference type="ARBA" id="ARBA00022777"/>
    </source>
</evidence>
<keyword evidence="7" id="KW-0175">Coiled coil</keyword>
<dbReference type="RefSeq" id="WP_199387221.1">
    <property type="nucleotide sequence ID" value="NZ_JAEMHL010000001.1"/>
</dbReference>
<dbReference type="Pfam" id="PF02518">
    <property type="entry name" value="HATPase_c"/>
    <property type="match status" value="1"/>
</dbReference>
<comment type="catalytic activity">
    <reaction evidence="1">
        <text>ATP + protein L-histidine = ADP + protein N-phospho-L-histidine.</text>
        <dbReference type="EC" id="2.7.13.3"/>
    </reaction>
</comment>
<dbReference type="SUPFAM" id="SSF55781">
    <property type="entry name" value="GAF domain-like"/>
    <property type="match status" value="1"/>
</dbReference>
<dbReference type="InterPro" id="IPR005467">
    <property type="entry name" value="His_kinase_dom"/>
</dbReference>
<feature type="domain" description="Histidine kinase" evidence="8">
    <location>
        <begin position="465"/>
        <end position="715"/>
    </location>
</feature>
<dbReference type="SMART" id="SM00388">
    <property type="entry name" value="HisKA"/>
    <property type="match status" value="1"/>
</dbReference>
<dbReference type="NCBIfam" id="TIGR00229">
    <property type="entry name" value="sensory_box"/>
    <property type="match status" value="1"/>
</dbReference>
<dbReference type="Gene3D" id="3.30.565.10">
    <property type="entry name" value="Histidine kinase-like ATPase, C-terminal domain"/>
    <property type="match status" value="1"/>
</dbReference>
<dbReference type="SMART" id="SM00448">
    <property type="entry name" value="REC"/>
    <property type="match status" value="1"/>
</dbReference>
<evidence type="ECO:0000256" key="3">
    <source>
        <dbReference type="ARBA" id="ARBA00022553"/>
    </source>
</evidence>
<evidence type="ECO:0000256" key="1">
    <source>
        <dbReference type="ARBA" id="ARBA00000085"/>
    </source>
</evidence>
<dbReference type="InterPro" id="IPR003661">
    <property type="entry name" value="HisK_dim/P_dom"/>
</dbReference>
<evidence type="ECO:0000256" key="7">
    <source>
        <dbReference type="SAM" id="Coils"/>
    </source>
</evidence>
<dbReference type="Pfam" id="PF00072">
    <property type="entry name" value="Response_reg"/>
    <property type="match status" value="1"/>
</dbReference>
<dbReference type="EMBL" id="JAEMHL010000001">
    <property type="protein sequence ID" value="MBJ6748631.1"/>
    <property type="molecule type" value="Genomic_DNA"/>
</dbReference>
<evidence type="ECO:0000256" key="2">
    <source>
        <dbReference type="ARBA" id="ARBA00012438"/>
    </source>
</evidence>
<dbReference type="SUPFAM" id="SSF52172">
    <property type="entry name" value="CheY-like"/>
    <property type="match status" value="1"/>
</dbReference>
<dbReference type="EC" id="2.7.13.3" evidence="2"/>
<feature type="modified residue" description="4-aspartylphosphate" evidence="6">
    <location>
        <position position="58"/>
    </location>
</feature>
<evidence type="ECO:0000313" key="11">
    <source>
        <dbReference type="Proteomes" id="UP000614714"/>
    </source>
</evidence>
<reference evidence="10 11" key="1">
    <citation type="submission" date="2020-12" db="EMBL/GenBank/DDBJ databases">
        <title>Geomonas sp. Red421, isolated from paddy soil.</title>
        <authorList>
            <person name="Xu Z."/>
            <person name="Zhang Z."/>
            <person name="Masuda Y."/>
            <person name="Itoh H."/>
            <person name="Senoo K."/>
        </authorList>
    </citation>
    <scope>NUCLEOTIDE SEQUENCE [LARGE SCALE GENOMIC DNA]</scope>
    <source>
        <strain evidence="10 11">Red421</strain>
    </source>
</reference>
<name>A0ABS0Y8K0_9BACT</name>
<dbReference type="InterPro" id="IPR003018">
    <property type="entry name" value="GAF"/>
</dbReference>
<dbReference type="SMART" id="SM00065">
    <property type="entry name" value="GAF"/>
    <property type="match status" value="1"/>
</dbReference>
<evidence type="ECO:0000259" key="8">
    <source>
        <dbReference type="PROSITE" id="PS50109"/>
    </source>
</evidence>
<dbReference type="SUPFAM" id="SSF55785">
    <property type="entry name" value="PYP-like sensor domain (PAS domain)"/>
    <property type="match status" value="1"/>
</dbReference>
<keyword evidence="11" id="KW-1185">Reference proteome</keyword>
<dbReference type="InterPro" id="IPR000014">
    <property type="entry name" value="PAS"/>
</dbReference>
<dbReference type="PANTHER" id="PTHR43047">
    <property type="entry name" value="TWO-COMPONENT HISTIDINE PROTEIN KINASE"/>
    <property type="match status" value="1"/>
</dbReference>
<dbReference type="Pfam" id="PF13185">
    <property type="entry name" value="GAF_2"/>
    <property type="match status" value="1"/>
</dbReference>
<organism evidence="10 11">
    <name type="scientific">Geomonas anaerohicana</name>
    <dbReference type="NCBI Taxonomy" id="2798583"/>
    <lineage>
        <taxon>Bacteria</taxon>
        <taxon>Pseudomonadati</taxon>
        <taxon>Thermodesulfobacteriota</taxon>
        <taxon>Desulfuromonadia</taxon>
        <taxon>Geobacterales</taxon>
        <taxon>Geobacteraceae</taxon>
        <taxon>Geomonas</taxon>
    </lineage>
</organism>
<evidence type="ECO:0000259" key="9">
    <source>
        <dbReference type="PROSITE" id="PS50110"/>
    </source>
</evidence>
<feature type="domain" description="Response regulatory" evidence="9">
    <location>
        <begin position="7"/>
        <end position="123"/>
    </location>
</feature>
<dbReference type="InterPro" id="IPR029016">
    <property type="entry name" value="GAF-like_dom_sf"/>
</dbReference>
<dbReference type="InterPro" id="IPR011006">
    <property type="entry name" value="CheY-like_superfamily"/>
</dbReference>
<comment type="caution">
    <text evidence="10">The sequence shown here is derived from an EMBL/GenBank/DDBJ whole genome shotgun (WGS) entry which is preliminary data.</text>
</comment>
<gene>
    <name evidence="10" type="ORF">JFN91_00215</name>
</gene>
<keyword evidence="3 6" id="KW-0597">Phosphoprotein</keyword>
<dbReference type="SMART" id="SM00091">
    <property type="entry name" value="PAS"/>
    <property type="match status" value="1"/>
</dbReference>
<dbReference type="InterPro" id="IPR004358">
    <property type="entry name" value="Sig_transdc_His_kin-like_C"/>
</dbReference>
<dbReference type="InterPro" id="IPR001789">
    <property type="entry name" value="Sig_transdc_resp-reg_receiver"/>
</dbReference>
<dbReference type="InterPro" id="IPR036097">
    <property type="entry name" value="HisK_dim/P_sf"/>
</dbReference>
<keyword evidence="5" id="KW-0418">Kinase</keyword>
<dbReference type="CDD" id="cd00075">
    <property type="entry name" value="HATPase"/>
    <property type="match status" value="1"/>
</dbReference>
<dbReference type="SMART" id="SM00387">
    <property type="entry name" value="HATPase_c"/>
    <property type="match status" value="1"/>
</dbReference>
<dbReference type="CDD" id="cd00082">
    <property type="entry name" value="HisKA"/>
    <property type="match status" value="1"/>
</dbReference>
<dbReference type="Proteomes" id="UP000614714">
    <property type="component" value="Unassembled WGS sequence"/>
</dbReference>
<keyword evidence="4" id="KW-0808">Transferase</keyword>
<dbReference type="CDD" id="cd00156">
    <property type="entry name" value="REC"/>
    <property type="match status" value="1"/>
</dbReference>
<evidence type="ECO:0000256" key="4">
    <source>
        <dbReference type="ARBA" id="ARBA00022679"/>
    </source>
</evidence>
<dbReference type="PROSITE" id="PS50109">
    <property type="entry name" value="HIS_KIN"/>
    <property type="match status" value="1"/>
</dbReference>
<dbReference type="PROSITE" id="PS50110">
    <property type="entry name" value="RESPONSE_REGULATORY"/>
    <property type="match status" value="1"/>
</dbReference>
<dbReference type="Pfam" id="PF00512">
    <property type="entry name" value="HisKA"/>
    <property type="match status" value="1"/>
</dbReference>
<protein>
    <recommendedName>
        <fullName evidence="2">histidine kinase</fullName>
        <ecNumber evidence="2">2.7.13.3</ecNumber>
    </recommendedName>
</protein>
<dbReference type="SUPFAM" id="SSF55874">
    <property type="entry name" value="ATPase domain of HSP90 chaperone/DNA topoisomerase II/histidine kinase"/>
    <property type="match status" value="1"/>
</dbReference>
<dbReference type="Gene3D" id="1.10.287.130">
    <property type="match status" value="1"/>
</dbReference>
<dbReference type="InterPro" id="IPR003594">
    <property type="entry name" value="HATPase_dom"/>
</dbReference>
<sequence length="726" mass="81254">MSSKELKVLLVEDSQEDSLLLVRELMRGGYQLEHLRVETAEAMRRALEEGTWDVVISDYSMPSFDALGALQVLHESGQDLPFIIVSGKIGEDLAVAAMKSGANDYLMKGNLARLVPVVERELREAAERRTHRQTQDKVRRGKAEWESVFDAVSDLIIITDAEGVISRCNGRVTSYFPGGYDAVLGKRIDEIFFGAEQPEGQVFRFLHSQGEADEDVRFPNLSGWYNVTSYPMRIEGNDRGFVHIIKDITKRREVEEEKRTSDRELLTLYAVAFRLQYTKGVEKVMGDLLFQLHNMLQMDFSCIHLFESERLRMRASLGLTPAFEKAMKSLSPDEEWNRLAQSGRPFLGEEPDARFPDKAKKAAVAMGLHSWCTVPLKIGQEVMGVMTVGTLSGRSYSDRDVFLLCSIAGQLAVLIDNYSLYDKMKEKAEELYKSKMELKENLQKVKRANIELGRLNTAKNNFIGIASHELKTPITSIMGGAEFLLKYSGIPMTPEQHSILASVYEGTVQLRKLVEDLLSISRIEAQGPLAQKKPASLMHVCREVHNLFVLPLSERHITVNIGGDEADVPVDEGFVTLAIRNLLENAIKFTHDGGEVRLSGRVVKHAQLKEMTPTLRQFYSAFPNNIANAQNYYLLQVRDNGIGIPADERVRIFDKFYGVGDIAHHSSGDTAFMSKGSGLGLSIVRGIMDAHEGVVWVEDAAGGGSTFSLLFPLINRDKRDKGDNTR</sequence>
<dbReference type="InterPro" id="IPR036890">
    <property type="entry name" value="HATPase_C_sf"/>
</dbReference>